<protein>
    <recommendedName>
        <fullName evidence="2">Integrase catalytic domain-containing protein</fullName>
    </recommendedName>
</protein>
<feature type="compositionally biased region" description="Basic and acidic residues" evidence="1">
    <location>
        <begin position="56"/>
        <end position="66"/>
    </location>
</feature>
<dbReference type="AlphaFoldDB" id="A0A4P2PTN1"/>
<dbReference type="Proteomes" id="UP000295781">
    <property type="component" value="Chromosome"/>
</dbReference>
<gene>
    <name evidence="3" type="ORF">SOCEGT47_003430</name>
</gene>
<feature type="domain" description="Integrase catalytic" evidence="2">
    <location>
        <begin position="1"/>
        <end position="79"/>
    </location>
</feature>
<dbReference type="Gene3D" id="3.30.420.10">
    <property type="entry name" value="Ribonuclease H-like superfamily/Ribonuclease H"/>
    <property type="match status" value="1"/>
</dbReference>
<dbReference type="GO" id="GO:0015074">
    <property type="term" value="P:DNA integration"/>
    <property type="evidence" value="ECO:0007669"/>
    <property type="project" value="InterPro"/>
</dbReference>
<dbReference type="EMBL" id="CP012670">
    <property type="protein sequence ID" value="AUX19890.1"/>
    <property type="molecule type" value="Genomic_DNA"/>
</dbReference>
<organism evidence="3 4">
    <name type="scientific">Sorangium cellulosum</name>
    <name type="common">Polyangium cellulosum</name>
    <dbReference type="NCBI Taxonomy" id="56"/>
    <lineage>
        <taxon>Bacteria</taxon>
        <taxon>Pseudomonadati</taxon>
        <taxon>Myxococcota</taxon>
        <taxon>Polyangia</taxon>
        <taxon>Polyangiales</taxon>
        <taxon>Polyangiaceae</taxon>
        <taxon>Sorangium</taxon>
    </lineage>
</organism>
<feature type="compositionally biased region" description="Polar residues" evidence="1">
    <location>
        <begin position="70"/>
        <end position="87"/>
    </location>
</feature>
<accession>A0A4P2PTN1</accession>
<dbReference type="InterPro" id="IPR012337">
    <property type="entry name" value="RNaseH-like_sf"/>
</dbReference>
<feature type="region of interest" description="Disordered" evidence="1">
    <location>
        <begin position="1"/>
        <end position="41"/>
    </location>
</feature>
<dbReference type="PROSITE" id="PS50994">
    <property type="entry name" value="INTEGRASE"/>
    <property type="match status" value="1"/>
</dbReference>
<name>A0A4P2PTN1_SORCE</name>
<dbReference type="GO" id="GO:0003676">
    <property type="term" value="F:nucleic acid binding"/>
    <property type="evidence" value="ECO:0007669"/>
    <property type="project" value="InterPro"/>
</dbReference>
<evidence type="ECO:0000256" key="1">
    <source>
        <dbReference type="SAM" id="MobiDB-lite"/>
    </source>
</evidence>
<evidence type="ECO:0000313" key="4">
    <source>
        <dbReference type="Proteomes" id="UP000295781"/>
    </source>
</evidence>
<evidence type="ECO:0000313" key="3">
    <source>
        <dbReference type="EMBL" id="AUX19890.1"/>
    </source>
</evidence>
<dbReference type="InterPro" id="IPR036397">
    <property type="entry name" value="RNaseH_sf"/>
</dbReference>
<dbReference type="SUPFAM" id="SSF53098">
    <property type="entry name" value="Ribonuclease H-like"/>
    <property type="match status" value="1"/>
</dbReference>
<sequence length="159" mass="17988">MSWIKLGVVPERIEPGKPQQNGRHERMHKTLKAEATSPPEATLAAQQRVFDRFRHEYNDQRPHEALGQRTPASRYTPSRRTMPSKPSSPEYPDTMAVRRVGDMGRLQFGGANTFVSKLIANEPVGLLPIADDVWELYYGPVLLAQVTLKNKELQLAKAR</sequence>
<reference evidence="3 4" key="1">
    <citation type="submission" date="2015-09" db="EMBL/GenBank/DDBJ databases">
        <title>Sorangium comparison.</title>
        <authorList>
            <person name="Zaburannyi N."/>
            <person name="Bunk B."/>
            <person name="Overmann J."/>
            <person name="Mueller R."/>
        </authorList>
    </citation>
    <scope>NUCLEOTIDE SEQUENCE [LARGE SCALE GENOMIC DNA]</scope>
    <source>
        <strain evidence="3 4">So ceGT47</strain>
    </source>
</reference>
<feature type="region of interest" description="Disordered" evidence="1">
    <location>
        <begin position="56"/>
        <end position="94"/>
    </location>
</feature>
<proteinExistence type="predicted"/>
<dbReference type="Pfam" id="PF13683">
    <property type="entry name" value="rve_3"/>
    <property type="match status" value="1"/>
</dbReference>
<dbReference type="InterPro" id="IPR001584">
    <property type="entry name" value="Integrase_cat-core"/>
</dbReference>
<evidence type="ECO:0000259" key="2">
    <source>
        <dbReference type="PROSITE" id="PS50994"/>
    </source>
</evidence>